<reference evidence="1" key="1">
    <citation type="submission" date="2022-12" db="EMBL/GenBank/DDBJ databases">
        <authorList>
            <person name="Petersen C."/>
        </authorList>
    </citation>
    <scope>NUCLEOTIDE SEQUENCE</scope>
    <source>
        <strain evidence="1">IBT 17660</strain>
    </source>
</reference>
<feature type="non-terminal residue" evidence="1">
    <location>
        <position position="72"/>
    </location>
</feature>
<evidence type="ECO:0000313" key="1">
    <source>
        <dbReference type="EMBL" id="KAJ5462482.1"/>
    </source>
</evidence>
<dbReference type="AlphaFoldDB" id="A0A9W9WIF0"/>
<protein>
    <submittedName>
        <fullName evidence="1">Uncharacterized protein</fullName>
    </submittedName>
</protein>
<reference evidence="1" key="2">
    <citation type="journal article" date="2023" name="IMA Fungus">
        <title>Comparative genomic study of the Penicillium genus elucidates a diverse pangenome and 15 lateral gene transfer events.</title>
        <authorList>
            <person name="Petersen C."/>
            <person name="Sorensen T."/>
            <person name="Nielsen M.R."/>
            <person name="Sondergaard T.E."/>
            <person name="Sorensen J.L."/>
            <person name="Fitzpatrick D.A."/>
            <person name="Frisvad J.C."/>
            <person name="Nielsen K.L."/>
        </authorList>
    </citation>
    <scope>NUCLEOTIDE SEQUENCE</scope>
    <source>
        <strain evidence="1">IBT 17660</strain>
    </source>
</reference>
<proteinExistence type="predicted"/>
<name>A0A9W9WIF0_9EURO</name>
<accession>A0A9W9WIF0</accession>
<evidence type="ECO:0000313" key="2">
    <source>
        <dbReference type="Proteomes" id="UP001147760"/>
    </source>
</evidence>
<keyword evidence="2" id="KW-1185">Reference proteome</keyword>
<dbReference type="EMBL" id="JAPWDO010000007">
    <property type="protein sequence ID" value="KAJ5462482.1"/>
    <property type="molecule type" value="Genomic_DNA"/>
</dbReference>
<dbReference type="OrthoDB" id="2143914at2759"/>
<sequence>KDKTLLAPNKLTEEVTINYSNKFNIDFLNTSLGRDINITILNIYTASRELPDNISSSGLGLRKSIHSNVFAI</sequence>
<comment type="caution">
    <text evidence="1">The sequence shown here is derived from an EMBL/GenBank/DDBJ whole genome shotgun (WGS) entry which is preliminary data.</text>
</comment>
<gene>
    <name evidence="1" type="ORF">N7530_010687</name>
</gene>
<dbReference type="Proteomes" id="UP001147760">
    <property type="component" value="Unassembled WGS sequence"/>
</dbReference>
<organism evidence="1 2">
    <name type="scientific">Penicillium desertorum</name>
    <dbReference type="NCBI Taxonomy" id="1303715"/>
    <lineage>
        <taxon>Eukaryota</taxon>
        <taxon>Fungi</taxon>
        <taxon>Dikarya</taxon>
        <taxon>Ascomycota</taxon>
        <taxon>Pezizomycotina</taxon>
        <taxon>Eurotiomycetes</taxon>
        <taxon>Eurotiomycetidae</taxon>
        <taxon>Eurotiales</taxon>
        <taxon>Aspergillaceae</taxon>
        <taxon>Penicillium</taxon>
    </lineage>
</organism>